<evidence type="ECO:0000256" key="1">
    <source>
        <dbReference type="ARBA" id="ARBA00006291"/>
    </source>
</evidence>
<dbReference type="GO" id="GO:1901891">
    <property type="term" value="P:regulation of cell septum assembly"/>
    <property type="evidence" value="ECO:0007669"/>
    <property type="project" value="InterPro"/>
</dbReference>
<keyword evidence="3 6" id="KW-0717">Septation</keyword>
<evidence type="ECO:0000313" key="7">
    <source>
        <dbReference type="EMBL" id="ASK27502.1"/>
    </source>
</evidence>
<dbReference type="InterPro" id="IPR007874">
    <property type="entry name" value="MinC_N"/>
</dbReference>
<dbReference type="Gene3D" id="2.160.20.70">
    <property type="match status" value="1"/>
</dbReference>
<dbReference type="AlphaFoldDB" id="A0A220S251"/>
<dbReference type="Pfam" id="PF03775">
    <property type="entry name" value="MinC_C"/>
    <property type="match status" value="1"/>
</dbReference>
<dbReference type="NCBIfam" id="TIGR01222">
    <property type="entry name" value="minC"/>
    <property type="match status" value="1"/>
</dbReference>
<keyword evidence="2 6" id="KW-0132">Cell division</keyword>
<evidence type="ECO:0000256" key="4">
    <source>
        <dbReference type="ARBA" id="ARBA00023306"/>
    </source>
</evidence>
<evidence type="ECO:0000313" key="8">
    <source>
        <dbReference type="Proteomes" id="UP000198238"/>
    </source>
</evidence>
<dbReference type="GO" id="GO:0000902">
    <property type="term" value="P:cell morphogenesis"/>
    <property type="evidence" value="ECO:0007669"/>
    <property type="project" value="InterPro"/>
</dbReference>
<proteinExistence type="inferred from homology"/>
<evidence type="ECO:0000256" key="6">
    <source>
        <dbReference type="HAMAP-Rule" id="MF_00267"/>
    </source>
</evidence>
<comment type="function">
    <text evidence="5 6">Cell division inhibitor that blocks the formation of polar Z ring septums. Rapidly oscillates between the poles of the cell to destabilize FtsZ filaments that have formed before they mature into polar Z rings. Prevents FtsZ polymerization.</text>
</comment>
<accession>A0A220S251</accession>
<dbReference type="PANTHER" id="PTHR34108:SF1">
    <property type="entry name" value="SEPTUM SITE-DETERMINING PROTEIN MINC"/>
    <property type="match status" value="1"/>
</dbReference>
<gene>
    <name evidence="6" type="primary">minC</name>
    <name evidence="7" type="ORF">BG910_06865</name>
</gene>
<dbReference type="InterPro" id="IPR016098">
    <property type="entry name" value="CAP/MinC_C"/>
</dbReference>
<dbReference type="GO" id="GO:0000917">
    <property type="term" value="P:division septum assembly"/>
    <property type="evidence" value="ECO:0007669"/>
    <property type="project" value="UniProtKB-KW"/>
</dbReference>
<dbReference type="Proteomes" id="UP000198238">
    <property type="component" value="Chromosome"/>
</dbReference>
<organism evidence="7 8">
    <name type="scientific">Neisseria chenwenguii</name>
    <dbReference type="NCBI Taxonomy" id="1853278"/>
    <lineage>
        <taxon>Bacteria</taxon>
        <taxon>Pseudomonadati</taxon>
        <taxon>Pseudomonadota</taxon>
        <taxon>Betaproteobacteria</taxon>
        <taxon>Neisseriales</taxon>
        <taxon>Neisseriaceae</taxon>
        <taxon>Neisseria</taxon>
    </lineage>
</organism>
<name>A0A220S251_9NEIS</name>
<dbReference type="OrthoDB" id="9794530at2"/>
<evidence type="ECO:0000256" key="2">
    <source>
        <dbReference type="ARBA" id="ARBA00022618"/>
    </source>
</evidence>
<dbReference type="KEGG" id="nei:BG910_06865"/>
<dbReference type="InterPro" id="IPR036145">
    <property type="entry name" value="MinC_C_sf"/>
</dbReference>
<dbReference type="Gene3D" id="3.30.70.260">
    <property type="match status" value="1"/>
</dbReference>
<dbReference type="PANTHER" id="PTHR34108">
    <property type="entry name" value="SEPTUM SITE-DETERMINING PROTEIN MINC"/>
    <property type="match status" value="1"/>
</dbReference>
<reference evidence="7 8" key="1">
    <citation type="submission" date="2017-06" db="EMBL/GenBank/DDBJ databases">
        <title>Neisseria chenwenguii sp. nov., isolated from the intestinal contents of Tibetan Plateau Pika in Yushu, Qinghai Province, China.</title>
        <authorList>
            <person name="Zhang G."/>
        </authorList>
    </citation>
    <scope>NUCLEOTIDE SEQUENCE [LARGE SCALE GENOMIC DNA]</scope>
    <source>
        <strain evidence="7 8">10023</strain>
    </source>
</reference>
<protein>
    <recommendedName>
        <fullName evidence="6">Probable septum site-determining protein MinC</fullName>
    </recommendedName>
</protein>
<dbReference type="EMBL" id="CP022278">
    <property type="protein sequence ID" value="ASK27502.1"/>
    <property type="molecule type" value="Genomic_DNA"/>
</dbReference>
<sequence>MKPAFDVKSARLDVLAVHLHTADLTELEDFLSRRAGQLRELEYMPLVLDVQDFEYPESLNLAAVISLFARYGMQILGLRHESEVWAPYAARFHLVFNRSDKNGETSQAAATVAAAPVPAPVQATVISNPTVLISTPVRTGQQVYAENGDLIVTGNVSQGAELIADGNIHIYAPMRGRALAGAKGNKDARIFIHSMQAELVSVAGIYRNFEQDLPAHLHKKPVQVSLQDNRLVIAAIDAK</sequence>
<comment type="subunit">
    <text evidence="6">Interacts with MinD and FtsZ.</text>
</comment>
<dbReference type="InterPro" id="IPR013033">
    <property type="entry name" value="MinC"/>
</dbReference>
<dbReference type="InterPro" id="IPR005526">
    <property type="entry name" value="Septum_form_inhib_MinC_C"/>
</dbReference>
<dbReference type="GO" id="GO:0051302">
    <property type="term" value="P:regulation of cell division"/>
    <property type="evidence" value="ECO:0007669"/>
    <property type="project" value="InterPro"/>
</dbReference>
<dbReference type="Pfam" id="PF05209">
    <property type="entry name" value="MinC_N"/>
    <property type="match status" value="1"/>
</dbReference>
<keyword evidence="4 6" id="KW-0131">Cell cycle</keyword>
<evidence type="ECO:0000256" key="3">
    <source>
        <dbReference type="ARBA" id="ARBA00023210"/>
    </source>
</evidence>
<comment type="similarity">
    <text evidence="1 6">Belongs to the MinC family.</text>
</comment>
<dbReference type="SUPFAM" id="SSF63848">
    <property type="entry name" value="Cell-division inhibitor MinC, C-terminal domain"/>
    <property type="match status" value="1"/>
</dbReference>
<dbReference type="RefSeq" id="WP_089036203.1">
    <property type="nucleotide sequence ID" value="NZ_CP022278.1"/>
</dbReference>
<dbReference type="HAMAP" id="MF_00267">
    <property type="entry name" value="MinC"/>
    <property type="match status" value="1"/>
</dbReference>
<evidence type="ECO:0000256" key="5">
    <source>
        <dbReference type="ARBA" id="ARBA00025606"/>
    </source>
</evidence>
<keyword evidence="8" id="KW-1185">Reference proteome</keyword>